<feature type="transmembrane region" description="Helical" evidence="8">
    <location>
        <begin position="45"/>
        <end position="65"/>
    </location>
</feature>
<sequence length="211" mass="22497">MQKKQNRLSIFTNGLVKENPLLVISIGLCSSLAVTTNVFNGIGMGFSMMFVLVMSELIIAIFRNIIPEDIRLPIFIIVIAAFTTIVQLLLEAYIPSLSASLGVFLPLIVVNCIIMGRVESFASKEGPLNAVVDAFGMGFGYTWVLCAISIVRELLGSGSLFGKAVIPEAYTVKFLSDAPGGFFVFGLLSAVTLAAERAAKIRKAKAKGGAA</sequence>
<evidence type="ECO:0000313" key="12">
    <source>
        <dbReference type="Proteomes" id="UP000016646"/>
    </source>
</evidence>
<evidence type="ECO:0000256" key="5">
    <source>
        <dbReference type="ARBA" id="ARBA00022982"/>
    </source>
</evidence>
<keyword evidence="8" id="KW-1003">Cell membrane</keyword>
<comment type="similarity">
    <text evidence="8">Belongs to the NqrDE/RnfAE family.</text>
</comment>
<dbReference type="PATRIC" id="fig|1125725.3.peg.503"/>
<dbReference type="GO" id="GO:0005886">
    <property type="term" value="C:plasma membrane"/>
    <property type="evidence" value="ECO:0007669"/>
    <property type="project" value="UniProtKB-SubCell"/>
</dbReference>
<keyword evidence="6 8" id="KW-1133">Transmembrane helix</keyword>
<reference evidence="11 12" key="1">
    <citation type="submission" date="2013-08" db="EMBL/GenBank/DDBJ databases">
        <authorList>
            <person name="Durkin A.S."/>
            <person name="Haft D.R."/>
            <person name="McCorrison J."/>
            <person name="Torralba M."/>
            <person name="Gillis M."/>
            <person name="Haft D.H."/>
            <person name="Methe B."/>
            <person name="Sutton G."/>
            <person name="Nelson K.E."/>
        </authorList>
    </citation>
    <scope>NUCLEOTIDE SEQUENCE [LARGE SCALE GENOMIC DNA]</scope>
    <source>
        <strain evidence="10 12">ATCC 35536</strain>
        <strain evidence="9 11">VPI DR56BR1116</strain>
    </source>
</reference>
<feature type="transmembrane region" description="Helical" evidence="8">
    <location>
        <begin position="96"/>
        <end position="118"/>
    </location>
</feature>
<dbReference type="NCBIfam" id="NF009070">
    <property type="entry name" value="PRK12405.1"/>
    <property type="match status" value="1"/>
</dbReference>
<keyword evidence="2 8" id="KW-0813">Transport</keyword>
<gene>
    <name evidence="8" type="primary">rnfE</name>
    <name evidence="10" type="ORF">HMPREF0860_0989</name>
    <name evidence="9" type="ORF">HMPREF1325_0282</name>
</gene>
<protein>
    <recommendedName>
        <fullName evidence="8">Ion-translocating oxidoreductase complex subunit E</fullName>
        <ecNumber evidence="8">7.-.-.-</ecNumber>
    </recommendedName>
    <alternativeName>
        <fullName evidence="8">Rnf electron transport complex subunit E</fullName>
    </alternativeName>
</protein>
<dbReference type="InterPro" id="IPR003667">
    <property type="entry name" value="NqrDE/RnfAE"/>
</dbReference>
<comment type="subunit">
    <text evidence="8">The complex is composed of six subunits: RnfA, RnfB, RnfC, RnfD, RnfE and RnfG.</text>
</comment>
<dbReference type="GO" id="GO:0012505">
    <property type="term" value="C:endomembrane system"/>
    <property type="evidence" value="ECO:0007669"/>
    <property type="project" value="UniProtKB-SubCell"/>
</dbReference>
<keyword evidence="7 8" id="KW-0472">Membrane</keyword>
<keyword evidence="5 8" id="KW-0249">Electron transport</keyword>
<comment type="subcellular location">
    <subcellularLocation>
        <location evidence="8">Cell membrane</location>
        <topology evidence="8">Multi-pass membrane protein</topology>
    </subcellularLocation>
    <subcellularLocation>
        <location evidence="1">Endomembrane system</location>
        <topology evidence="1">Multi-pass membrane protein</topology>
    </subcellularLocation>
</comment>
<dbReference type="PIRSF" id="PIRSF006102">
    <property type="entry name" value="NQR_DE"/>
    <property type="match status" value="1"/>
</dbReference>
<comment type="function">
    <text evidence="8">Part of a membrane-bound complex that couples electron transfer with translocation of ions across the membrane.</text>
</comment>
<evidence type="ECO:0000256" key="2">
    <source>
        <dbReference type="ARBA" id="ARBA00022448"/>
    </source>
</evidence>
<dbReference type="Proteomes" id="UP000016646">
    <property type="component" value="Unassembled WGS sequence"/>
</dbReference>
<keyword evidence="4 8" id="KW-1278">Translocase</keyword>
<dbReference type="Proteomes" id="UP000016412">
    <property type="component" value="Unassembled WGS sequence"/>
</dbReference>
<evidence type="ECO:0000256" key="4">
    <source>
        <dbReference type="ARBA" id="ARBA00022967"/>
    </source>
</evidence>
<feature type="transmembrane region" description="Helical" evidence="8">
    <location>
        <begin position="130"/>
        <end position="151"/>
    </location>
</feature>
<evidence type="ECO:0000313" key="10">
    <source>
        <dbReference type="EMBL" id="ERK04612.1"/>
    </source>
</evidence>
<dbReference type="Pfam" id="PF02508">
    <property type="entry name" value="Rnf-Nqr"/>
    <property type="match status" value="1"/>
</dbReference>
<dbReference type="EMBL" id="AUZJ01000011">
    <property type="protein sequence ID" value="ERF61498.1"/>
    <property type="molecule type" value="Genomic_DNA"/>
</dbReference>
<dbReference type="PANTHER" id="PTHR30586:SF0">
    <property type="entry name" value="ION-TRANSLOCATING OXIDOREDUCTASE COMPLEX SUBUNIT E"/>
    <property type="match status" value="1"/>
</dbReference>
<keyword evidence="12" id="KW-1185">Reference proteome</keyword>
<dbReference type="OrthoDB" id="9790976at2"/>
<evidence type="ECO:0000256" key="3">
    <source>
        <dbReference type="ARBA" id="ARBA00022692"/>
    </source>
</evidence>
<dbReference type="AlphaFoldDB" id="U1FNP4"/>
<dbReference type="InterPro" id="IPR010968">
    <property type="entry name" value="RnfE"/>
</dbReference>
<evidence type="ECO:0000313" key="9">
    <source>
        <dbReference type="EMBL" id="ERF61498.1"/>
    </source>
</evidence>
<evidence type="ECO:0000313" key="11">
    <source>
        <dbReference type="Proteomes" id="UP000016412"/>
    </source>
</evidence>
<name>U1FNP4_TRESO</name>
<feature type="transmembrane region" description="Helical" evidence="8">
    <location>
        <begin position="72"/>
        <end position="90"/>
    </location>
</feature>
<dbReference type="STRING" id="1125725.HMPREF1325_0282"/>
<keyword evidence="3 8" id="KW-0812">Transmembrane</keyword>
<dbReference type="EC" id="7.-.-.-" evidence="8"/>
<evidence type="ECO:0000256" key="7">
    <source>
        <dbReference type="ARBA" id="ARBA00023136"/>
    </source>
</evidence>
<evidence type="ECO:0000256" key="6">
    <source>
        <dbReference type="ARBA" id="ARBA00022989"/>
    </source>
</evidence>
<dbReference type="RefSeq" id="WP_021329559.1">
    <property type="nucleotide sequence ID" value="NZ_AUZJ01000011.1"/>
</dbReference>
<evidence type="ECO:0000256" key="8">
    <source>
        <dbReference type="HAMAP-Rule" id="MF_00478"/>
    </source>
</evidence>
<dbReference type="eggNOG" id="COG4660">
    <property type="taxonomic scope" value="Bacteria"/>
</dbReference>
<organism evidence="9 11">
    <name type="scientific">Treponema socranskii subsp. socranskii VPI DR56BR1116 = ATCC 35536</name>
    <dbReference type="NCBI Taxonomy" id="1125725"/>
    <lineage>
        <taxon>Bacteria</taxon>
        <taxon>Pseudomonadati</taxon>
        <taxon>Spirochaetota</taxon>
        <taxon>Spirochaetia</taxon>
        <taxon>Spirochaetales</taxon>
        <taxon>Treponemataceae</taxon>
        <taxon>Treponema</taxon>
    </lineage>
</organism>
<feature type="transmembrane region" description="Helical" evidence="8">
    <location>
        <begin position="178"/>
        <end position="195"/>
    </location>
</feature>
<evidence type="ECO:0000256" key="1">
    <source>
        <dbReference type="ARBA" id="ARBA00004127"/>
    </source>
</evidence>
<feature type="transmembrane region" description="Helical" evidence="8">
    <location>
        <begin position="21"/>
        <end position="39"/>
    </location>
</feature>
<dbReference type="GO" id="GO:0022900">
    <property type="term" value="P:electron transport chain"/>
    <property type="evidence" value="ECO:0007669"/>
    <property type="project" value="UniProtKB-UniRule"/>
</dbReference>
<accession>U1FNP4</accession>
<dbReference type="EMBL" id="AVQI01000019">
    <property type="protein sequence ID" value="ERK04612.1"/>
    <property type="molecule type" value="Genomic_DNA"/>
</dbReference>
<comment type="caution">
    <text evidence="9">The sequence shown here is derived from an EMBL/GenBank/DDBJ whole genome shotgun (WGS) entry which is preliminary data.</text>
</comment>
<dbReference type="PANTHER" id="PTHR30586">
    <property type="entry name" value="ELECTRON TRANSPORT COMPLEX PROTEIN RNFE"/>
    <property type="match status" value="1"/>
</dbReference>
<dbReference type="HAMAP" id="MF_00478">
    <property type="entry name" value="RsxE_RnfE"/>
    <property type="match status" value="1"/>
</dbReference>
<proteinExistence type="inferred from homology"/>